<dbReference type="GO" id="GO:0060003">
    <property type="term" value="P:copper ion export"/>
    <property type="evidence" value="ECO:0007669"/>
    <property type="project" value="TreeGrafter"/>
</dbReference>
<feature type="domain" description="CusB-like barrel-sandwich hybrid" evidence="2">
    <location>
        <begin position="78"/>
        <end position="223"/>
    </location>
</feature>
<dbReference type="GO" id="GO:0015679">
    <property type="term" value="P:plasma membrane copper ion transport"/>
    <property type="evidence" value="ECO:0007669"/>
    <property type="project" value="TreeGrafter"/>
</dbReference>
<dbReference type="Pfam" id="PF25975">
    <property type="entry name" value="CzcB_C"/>
    <property type="match status" value="1"/>
</dbReference>
<dbReference type="PANTHER" id="PTHR30097">
    <property type="entry name" value="CATION EFFLUX SYSTEM PROTEIN CUSB"/>
    <property type="match status" value="1"/>
</dbReference>
<keyword evidence="5" id="KW-1185">Reference proteome</keyword>
<dbReference type="EMBL" id="CP021367">
    <property type="protein sequence ID" value="ART61100.1"/>
    <property type="molecule type" value="Genomic_DNA"/>
</dbReference>
<evidence type="ECO:0000256" key="1">
    <source>
        <dbReference type="ARBA" id="ARBA00022448"/>
    </source>
</evidence>
<feature type="domain" description="CzcB-like C-terminal circularly permuted SH3-like" evidence="3">
    <location>
        <begin position="309"/>
        <end position="367"/>
    </location>
</feature>
<accession>A0A240TYS8</accession>
<protein>
    <submittedName>
        <fullName evidence="4">RND transporter</fullName>
    </submittedName>
</protein>
<dbReference type="KEGG" id="acid:CBP33_18760"/>
<evidence type="ECO:0000259" key="2">
    <source>
        <dbReference type="Pfam" id="PF25919"/>
    </source>
</evidence>
<dbReference type="Proteomes" id="UP000194440">
    <property type="component" value="Plasmid pACP4.1"/>
</dbReference>
<dbReference type="Gene3D" id="2.40.50.100">
    <property type="match status" value="2"/>
</dbReference>
<accession>A0A240UJA1</accession>
<keyword evidence="1" id="KW-0813">Transport</keyword>
<dbReference type="AlphaFoldDB" id="A0A240UJA1"/>
<keyword evidence="4" id="KW-0614">Plasmid</keyword>
<geneLocation type="plasmid" evidence="4 5">
    <name>pACP4.1</name>
</geneLocation>
<dbReference type="InterPro" id="IPR058790">
    <property type="entry name" value="BSH_CusB"/>
</dbReference>
<evidence type="ECO:0000313" key="5">
    <source>
        <dbReference type="Proteomes" id="UP000194440"/>
    </source>
</evidence>
<dbReference type="GO" id="GO:0030288">
    <property type="term" value="C:outer membrane-bounded periplasmic space"/>
    <property type="evidence" value="ECO:0007669"/>
    <property type="project" value="TreeGrafter"/>
</dbReference>
<name>A0A240UJA1_9BURK</name>
<dbReference type="RefSeq" id="WP_086914283.1">
    <property type="nucleotide sequence ID" value="NZ_CP021360.1"/>
</dbReference>
<dbReference type="InterPro" id="IPR051909">
    <property type="entry name" value="MFP_Cation_Efflux"/>
</dbReference>
<gene>
    <name evidence="4" type="ORF">CBP36_19180</name>
</gene>
<dbReference type="PANTHER" id="PTHR30097:SF4">
    <property type="entry name" value="SLR6042 PROTEIN"/>
    <property type="match status" value="1"/>
</dbReference>
<dbReference type="InterPro" id="IPR058649">
    <property type="entry name" value="CzcB_C"/>
</dbReference>
<organism evidence="4 5">
    <name type="scientific">Acidovorax carolinensis</name>
    <dbReference type="NCBI Taxonomy" id="553814"/>
    <lineage>
        <taxon>Bacteria</taxon>
        <taxon>Pseudomonadati</taxon>
        <taxon>Pseudomonadota</taxon>
        <taxon>Betaproteobacteria</taxon>
        <taxon>Burkholderiales</taxon>
        <taxon>Comamonadaceae</taxon>
        <taxon>Acidovorax</taxon>
    </lineage>
</organism>
<reference evidence="4" key="1">
    <citation type="submission" date="2017-05" db="EMBL/GenBank/DDBJ databases">
        <title>Polyphasic characterization of four soil-derived phenanthrene-degrading Acidovorax strains and proposal of Acidovorax phenanthrenivorans sp. nov.</title>
        <authorList>
            <person name="Singleton D."/>
            <person name="Lee J."/>
            <person name="Dickey A.N."/>
            <person name="Stroud A."/>
            <person name="Scholl E.H."/>
            <person name="Wright F.A."/>
            <person name="Aitken M.D."/>
        </authorList>
    </citation>
    <scope>NUCLEOTIDE SEQUENCE</scope>
    <source>
        <strain evidence="4">P4</strain>
        <plasmid evidence="4">pACP4.1</plasmid>
    </source>
</reference>
<dbReference type="Pfam" id="PF25919">
    <property type="entry name" value="BSH_CusB"/>
    <property type="match status" value="1"/>
</dbReference>
<dbReference type="KEGG" id="acis:CBP35_19130"/>
<proteinExistence type="predicted"/>
<dbReference type="Gene3D" id="1.10.287.470">
    <property type="entry name" value="Helix hairpin bin"/>
    <property type="match status" value="1"/>
</dbReference>
<dbReference type="OrthoDB" id="9806939at2"/>
<dbReference type="Gene3D" id="2.40.420.20">
    <property type="match status" value="1"/>
</dbReference>
<evidence type="ECO:0000259" key="3">
    <source>
        <dbReference type="Pfam" id="PF25975"/>
    </source>
</evidence>
<sequence length="377" mass="39456">MLYRFSRLALGRLAVLVSPCLIAAAPLAAIAADEFPVTAAQMQSLGVQVQRLDKAGDSSGQTYSARVVLAPGQEQLASAPLAGVVDQLLVAENDSVKAGQPLLRLISPELGELQLKLMEADSSSRLSQKTLQRERQLFSEGIIPERRVQEAEAAAAQNNARKRQAEAALRLAGLDSARIRRVSEGGNVESTVTVSAKAAGQVAELSVKPGQRVQQADMLLRIANPSKLGLEIQIPSVRNSQVATLKGAPITVIGRTGVQGEALSVGQAVSDNQILTLRAAITKGSEQLRPGEIVQVQVPFADAADGWSIPLQSVARQGDKAYVFVRTDKGFVATPVTVLASAGQTVRVAGALQAGQEVATASVIALKAAWQGKGGSN</sequence>
<dbReference type="GO" id="GO:0046914">
    <property type="term" value="F:transition metal ion binding"/>
    <property type="evidence" value="ECO:0007669"/>
    <property type="project" value="TreeGrafter"/>
</dbReference>
<dbReference type="KEGG" id="acip:CBP36_19180"/>
<dbReference type="SUPFAM" id="SSF111369">
    <property type="entry name" value="HlyD-like secretion proteins"/>
    <property type="match status" value="1"/>
</dbReference>
<evidence type="ECO:0000313" key="4">
    <source>
        <dbReference type="EMBL" id="ART61100.1"/>
    </source>
</evidence>